<dbReference type="PANTHER" id="PTHR40661:SF3">
    <property type="entry name" value="FELS-1 PROPHAGE TRANSCRIPTIONAL REGULATOR"/>
    <property type="match status" value="1"/>
</dbReference>
<evidence type="ECO:0000256" key="5">
    <source>
        <dbReference type="ARBA" id="ARBA00023163"/>
    </source>
</evidence>
<protein>
    <recommendedName>
        <fullName evidence="6">Peptidase S24/S26A/S26B/S26C domain-containing protein</fullName>
    </recommendedName>
</protein>
<dbReference type="AlphaFoldDB" id="Q7MSM2"/>
<dbReference type="HOGENOM" id="CLU_066192_1_2_7"/>
<sequence length="218" mass="24684">MDLNEIIEKLKDILSEEKEGQKVLDRDVALALHIHPQSFACMKSRQKIPYEEILAFCAKRKISANWLFYNQAPESLIDTTNQYCYIRYFSQVHASAGGGAFNDTEACERIKLDAFWVERLGGEKEIKQIEAIAVTGDSMEPTLEDGDLIFIHRQKRQISKGGIFVIQTPHGIFVKRLQERLDGGVDILSDNSLYPTQTLERDGIEVIGRVVGALKNLE</sequence>
<name>Q7MSM2_WOLSU</name>
<evidence type="ECO:0000313" key="7">
    <source>
        <dbReference type="EMBL" id="CAE09458.1"/>
    </source>
</evidence>
<dbReference type="RefSeq" id="WP_011138259.1">
    <property type="nucleotide sequence ID" value="NC_005090.1"/>
</dbReference>
<keyword evidence="2" id="KW-0378">Hydrolase</keyword>
<accession>Q7MSM2</accession>
<dbReference type="GO" id="GO:0006508">
    <property type="term" value="P:proteolysis"/>
    <property type="evidence" value="ECO:0007669"/>
    <property type="project" value="UniProtKB-KW"/>
</dbReference>
<dbReference type="Proteomes" id="UP000000422">
    <property type="component" value="Chromosome"/>
</dbReference>
<organism evidence="8">
    <name type="scientific">Wolinella succinogenes (strain ATCC 29543 / DSM 1740 / CCUG 13145 / JCM 31913 / LMG 7466 / NCTC 11488 / FDC 602W)</name>
    <name type="common">Vibrio succinogenes</name>
    <dbReference type="NCBI Taxonomy" id="273121"/>
    <lineage>
        <taxon>Bacteria</taxon>
        <taxon>Pseudomonadati</taxon>
        <taxon>Campylobacterota</taxon>
        <taxon>Epsilonproteobacteria</taxon>
        <taxon>Campylobacterales</taxon>
        <taxon>Helicobacteraceae</taxon>
        <taxon>Wolinella</taxon>
    </lineage>
</organism>
<dbReference type="EMBL" id="BX571657">
    <property type="protein sequence ID" value="CAE09458.1"/>
    <property type="molecule type" value="Genomic_DNA"/>
</dbReference>
<keyword evidence="3" id="KW-0805">Transcription regulation</keyword>
<dbReference type="GO" id="GO:0003677">
    <property type="term" value="F:DNA binding"/>
    <property type="evidence" value="ECO:0007669"/>
    <property type="project" value="UniProtKB-KW"/>
</dbReference>
<evidence type="ECO:0000256" key="2">
    <source>
        <dbReference type="ARBA" id="ARBA00022801"/>
    </source>
</evidence>
<dbReference type="InterPro" id="IPR019756">
    <property type="entry name" value="Pept_S26A_signal_pept_1_Ser-AS"/>
</dbReference>
<gene>
    <name evidence="7" type="primary">hemH</name>
    <name evidence="7" type="ordered locus">WS0307</name>
</gene>
<dbReference type="PROSITE" id="PS00501">
    <property type="entry name" value="SPASE_I_1"/>
    <property type="match status" value="1"/>
</dbReference>
<keyword evidence="4" id="KW-0238">DNA-binding</keyword>
<dbReference type="CDD" id="cd06529">
    <property type="entry name" value="S24_LexA-like"/>
    <property type="match status" value="1"/>
</dbReference>
<dbReference type="Gene3D" id="2.10.109.10">
    <property type="entry name" value="Umud Fragment, subunit A"/>
    <property type="match status" value="1"/>
</dbReference>
<dbReference type="Gene3D" id="1.10.260.40">
    <property type="entry name" value="lambda repressor-like DNA-binding domains"/>
    <property type="match status" value="1"/>
</dbReference>
<dbReference type="DNASU" id="2554736"/>
<keyword evidence="1" id="KW-0645">Protease</keyword>
<dbReference type="InterPro" id="IPR010982">
    <property type="entry name" value="Lambda_DNA-bd_dom_sf"/>
</dbReference>
<feature type="domain" description="Peptidase S24/S26A/S26B/S26C" evidence="6">
    <location>
        <begin position="93"/>
        <end position="211"/>
    </location>
</feature>
<dbReference type="InterPro" id="IPR039418">
    <property type="entry name" value="LexA-like"/>
</dbReference>
<keyword evidence="5" id="KW-0804">Transcription</keyword>
<dbReference type="eggNOG" id="COG2932">
    <property type="taxonomic scope" value="Bacteria"/>
</dbReference>
<evidence type="ECO:0000256" key="3">
    <source>
        <dbReference type="ARBA" id="ARBA00023015"/>
    </source>
</evidence>
<proteinExistence type="predicted"/>
<evidence type="ECO:0000256" key="4">
    <source>
        <dbReference type="ARBA" id="ARBA00023125"/>
    </source>
</evidence>
<dbReference type="InterPro" id="IPR015927">
    <property type="entry name" value="Peptidase_S24_S26A/B/C"/>
</dbReference>
<dbReference type="GO" id="GO:0004252">
    <property type="term" value="F:serine-type endopeptidase activity"/>
    <property type="evidence" value="ECO:0007669"/>
    <property type="project" value="InterPro"/>
</dbReference>
<dbReference type="STRING" id="273121.WS0307"/>
<evidence type="ECO:0000259" key="6">
    <source>
        <dbReference type="Pfam" id="PF00717"/>
    </source>
</evidence>
<dbReference type="GO" id="GO:0016020">
    <property type="term" value="C:membrane"/>
    <property type="evidence" value="ECO:0007669"/>
    <property type="project" value="InterPro"/>
</dbReference>
<evidence type="ECO:0000313" key="8">
    <source>
        <dbReference type="Proteomes" id="UP000000422"/>
    </source>
</evidence>
<dbReference type="PANTHER" id="PTHR40661">
    <property type="match status" value="1"/>
</dbReference>
<dbReference type="Pfam" id="PF00717">
    <property type="entry name" value="Peptidase_S24"/>
    <property type="match status" value="1"/>
</dbReference>
<dbReference type="InterPro" id="IPR036286">
    <property type="entry name" value="LexA/Signal_pep-like_sf"/>
</dbReference>
<dbReference type="KEGG" id="wsu:WS0307"/>
<evidence type="ECO:0000256" key="1">
    <source>
        <dbReference type="ARBA" id="ARBA00022670"/>
    </source>
</evidence>
<reference evidence="7 8" key="1">
    <citation type="journal article" date="2003" name="Proc. Natl. Acad. Sci. U.S.A.">
        <title>Complete genome sequence and analysis of Wolinella succinogenes.</title>
        <authorList>
            <person name="Baar C."/>
            <person name="Eppinger M."/>
            <person name="Raddatz G."/>
            <person name="Simon JM."/>
            <person name="Lanz C."/>
            <person name="Klimmek O."/>
            <person name="Nandakumar R."/>
            <person name="Gross R."/>
            <person name="Rosinus A."/>
            <person name="Keller H."/>
            <person name="Jagtap P."/>
            <person name="Linke B."/>
            <person name="Meyer F."/>
            <person name="Lederer H."/>
            <person name="Schuster S.C."/>
        </authorList>
    </citation>
    <scope>NUCLEOTIDE SEQUENCE [LARGE SCALE GENOMIC DNA]</scope>
    <source>
        <strain evidence="8">ATCC 29543 / DSM 1740 / CCUG 13145 / JCM 31913 / LMG 7466 / NCTC 11488 / FDC 602W</strain>
    </source>
</reference>
<dbReference type="SUPFAM" id="SSF51306">
    <property type="entry name" value="LexA/Signal peptidase"/>
    <property type="match status" value="1"/>
</dbReference>
<keyword evidence="8" id="KW-1185">Reference proteome</keyword>